<accession>A0A498JBG8</accession>
<dbReference type="PANTHER" id="PTHR35099">
    <property type="entry name" value="OS02G0182700 PROTEIN"/>
    <property type="match status" value="1"/>
</dbReference>
<evidence type="ECO:0000256" key="1">
    <source>
        <dbReference type="SAM" id="MobiDB-lite"/>
    </source>
</evidence>
<protein>
    <recommendedName>
        <fullName evidence="4">BZIP domain-containing protein</fullName>
    </recommendedName>
</protein>
<dbReference type="PANTHER" id="PTHR35099:SF2">
    <property type="entry name" value="OS02G0182700 PROTEIN"/>
    <property type="match status" value="1"/>
</dbReference>
<organism evidence="2 3">
    <name type="scientific">Malus domestica</name>
    <name type="common">Apple</name>
    <name type="synonym">Pyrus malus</name>
    <dbReference type="NCBI Taxonomy" id="3750"/>
    <lineage>
        <taxon>Eukaryota</taxon>
        <taxon>Viridiplantae</taxon>
        <taxon>Streptophyta</taxon>
        <taxon>Embryophyta</taxon>
        <taxon>Tracheophyta</taxon>
        <taxon>Spermatophyta</taxon>
        <taxon>Magnoliopsida</taxon>
        <taxon>eudicotyledons</taxon>
        <taxon>Gunneridae</taxon>
        <taxon>Pentapetalae</taxon>
        <taxon>rosids</taxon>
        <taxon>fabids</taxon>
        <taxon>Rosales</taxon>
        <taxon>Rosaceae</taxon>
        <taxon>Amygdaloideae</taxon>
        <taxon>Maleae</taxon>
        <taxon>Malus</taxon>
    </lineage>
</organism>
<evidence type="ECO:0008006" key="4">
    <source>
        <dbReference type="Google" id="ProtNLM"/>
    </source>
</evidence>
<sequence>MVVKDEWTRAAMTDDVLVVELLLRLKQAQAAGPSSPMSQSLLTLRWGVRMLRSKAASSGSRFDGGVSHQRRSGKNGADSTTRCSPTTPLSWSGGTGSPSATADGFEESSCPKSKGNATYESTSTTTGTKTARRKRTYAELKEEESSLLKERTYLEKEIATLQTTFKEQRAKNDNFKRIKVRHRFYSSFLDPFAGPNYNCTDFRSTFDPLLSLQIDLNLHSARNLSANFDGAGKSISSQPHERIASSSSTACYIPSVLPPRPHPRFDSCVESNPILARDNSFLLPDLNMVPSGEESGSEMLPGMS</sequence>
<dbReference type="EMBL" id="RDQH01000334">
    <property type="protein sequence ID" value="RXH92127.1"/>
    <property type="molecule type" value="Genomic_DNA"/>
</dbReference>
<comment type="caution">
    <text evidence="2">The sequence shown here is derived from an EMBL/GenBank/DDBJ whole genome shotgun (WGS) entry which is preliminary data.</text>
</comment>
<feature type="compositionally biased region" description="Polar residues" evidence="1">
    <location>
        <begin position="77"/>
        <end position="100"/>
    </location>
</feature>
<feature type="region of interest" description="Disordered" evidence="1">
    <location>
        <begin position="57"/>
        <end position="138"/>
    </location>
</feature>
<evidence type="ECO:0000313" key="3">
    <source>
        <dbReference type="Proteomes" id="UP000290289"/>
    </source>
</evidence>
<dbReference type="Proteomes" id="UP000290289">
    <property type="component" value="Chromosome 8"/>
</dbReference>
<name>A0A498JBG8_MALDO</name>
<keyword evidence="3" id="KW-1185">Reference proteome</keyword>
<evidence type="ECO:0000313" key="2">
    <source>
        <dbReference type="EMBL" id="RXH92127.1"/>
    </source>
</evidence>
<reference evidence="2 3" key="1">
    <citation type="submission" date="2018-10" db="EMBL/GenBank/DDBJ databases">
        <title>A high-quality apple genome assembly.</title>
        <authorList>
            <person name="Hu J."/>
        </authorList>
    </citation>
    <scope>NUCLEOTIDE SEQUENCE [LARGE SCALE GENOMIC DNA]</scope>
    <source>
        <strain evidence="3">cv. HFTH1</strain>
        <tissue evidence="2">Young leaf</tissue>
    </source>
</reference>
<feature type="compositionally biased region" description="Low complexity" evidence="1">
    <location>
        <begin position="117"/>
        <end position="129"/>
    </location>
</feature>
<dbReference type="AlphaFoldDB" id="A0A498JBG8"/>
<gene>
    <name evidence="2" type="ORF">DVH24_021150</name>
</gene>
<proteinExistence type="predicted"/>